<evidence type="ECO:0000256" key="3">
    <source>
        <dbReference type="ARBA" id="ARBA00022771"/>
    </source>
</evidence>
<gene>
    <name evidence="8" type="ORF">LTR16_007101</name>
</gene>
<keyword evidence="3" id="KW-0863">Zinc-finger</keyword>
<keyword evidence="4" id="KW-0862">Zinc</keyword>
<comment type="caution">
    <text evidence="8">The sequence shown here is derived from an EMBL/GenBank/DDBJ whole genome shotgun (WGS) entry which is preliminary data.</text>
</comment>
<evidence type="ECO:0000313" key="9">
    <source>
        <dbReference type="Proteomes" id="UP001357485"/>
    </source>
</evidence>
<evidence type="ECO:0000256" key="1">
    <source>
        <dbReference type="ARBA" id="ARBA00007416"/>
    </source>
</evidence>
<keyword evidence="5" id="KW-0805">Transcription regulation</keyword>
<reference evidence="8 9" key="1">
    <citation type="submission" date="2023-08" db="EMBL/GenBank/DDBJ databases">
        <title>Black Yeasts Isolated from many extreme environments.</title>
        <authorList>
            <person name="Coleine C."/>
            <person name="Stajich J.E."/>
            <person name="Selbmann L."/>
        </authorList>
    </citation>
    <scope>NUCLEOTIDE SEQUENCE [LARGE SCALE GENOMIC DNA]</scope>
    <source>
        <strain evidence="8 9">CCFEE 536</strain>
    </source>
</reference>
<organism evidence="8 9">
    <name type="scientific">Cryomyces antarcticus</name>
    <dbReference type="NCBI Taxonomy" id="329879"/>
    <lineage>
        <taxon>Eukaryota</taxon>
        <taxon>Fungi</taxon>
        <taxon>Dikarya</taxon>
        <taxon>Ascomycota</taxon>
        <taxon>Pezizomycotina</taxon>
        <taxon>Dothideomycetes</taxon>
        <taxon>Dothideomycetes incertae sedis</taxon>
        <taxon>Cryomyces</taxon>
    </lineage>
</organism>
<dbReference type="Pfam" id="PF09733">
    <property type="entry name" value="VEFS-Box"/>
    <property type="match status" value="1"/>
</dbReference>
<evidence type="ECO:0000313" key="8">
    <source>
        <dbReference type="EMBL" id="KAK5194225.1"/>
    </source>
</evidence>
<protein>
    <recommendedName>
        <fullName evidence="7">Polycomb protein VEFS-Box domain-containing protein</fullName>
    </recommendedName>
</protein>
<evidence type="ECO:0000259" key="7">
    <source>
        <dbReference type="Pfam" id="PF09733"/>
    </source>
</evidence>
<proteinExistence type="inferred from homology"/>
<dbReference type="Proteomes" id="UP001357485">
    <property type="component" value="Unassembled WGS sequence"/>
</dbReference>
<sequence>MTPLTGDTLPPEAYETTYILILDDRQPGKLKVDGHACLFCNGEDQGGHVLLHLHLVTSHDQFRFIIQTESKTQEFRTIVRRTIRVEAATRVVDTKAASRELEFRWCNPQNPLNVEELLEHGHADWHAEPRRVQPPIGLDCVTSVASRLLQEASDRPAAVRKKHRVPRAPPNVTFFRAVSKRPIKEGELVSESDDDVDEGWLKMKLEEDVRNLDKVSTLAKDFIVQYDTYMQDEQLSADVYMRGTLLRFLRSRRRQLQQSNFRAEFIKTTERLRDDGVITDDLKDLIRQALLELADTNNDISGPSGRPEI</sequence>
<evidence type="ECO:0000256" key="6">
    <source>
        <dbReference type="ARBA" id="ARBA00023163"/>
    </source>
</evidence>
<keyword evidence="6" id="KW-0804">Transcription</keyword>
<accession>A0ABR0LMN7</accession>
<comment type="similarity">
    <text evidence="1">Belongs to the VEFS (VRN2-EMF2-FIS2-SU(Z)12) family.</text>
</comment>
<evidence type="ECO:0000256" key="2">
    <source>
        <dbReference type="ARBA" id="ARBA00022723"/>
    </source>
</evidence>
<evidence type="ECO:0000256" key="4">
    <source>
        <dbReference type="ARBA" id="ARBA00022833"/>
    </source>
</evidence>
<keyword evidence="2" id="KW-0479">Metal-binding</keyword>
<feature type="non-terminal residue" evidence="8">
    <location>
        <position position="309"/>
    </location>
</feature>
<keyword evidence="9" id="KW-1185">Reference proteome</keyword>
<feature type="domain" description="Polycomb protein VEFS-Box" evidence="7">
    <location>
        <begin position="173"/>
        <end position="279"/>
    </location>
</feature>
<dbReference type="EMBL" id="JAVRRA010017867">
    <property type="protein sequence ID" value="KAK5194225.1"/>
    <property type="molecule type" value="Genomic_DNA"/>
</dbReference>
<dbReference type="CDD" id="cd21552">
    <property type="entry name" value="VEFS-box_ctSUZ12-like"/>
    <property type="match status" value="1"/>
</dbReference>
<dbReference type="InterPro" id="IPR019135">
    <property type="entry name" value="Polycomb_protein_VEFS-Box"/>
</dbReference>
<name>A0ABR0LMN7_9PEZI</name>
<evidence type="ECO:0000256" key="5">
    <source>
        <dbReference type="ARBA" id="ARBA00023015"/>
    </source>
</evidence>